<gene>
    <name evidence="1" type="ORF">BcepNY3gene25</name>
</gene>
<dbReference type="GeneID" id="5291043"/>
<name>A6N3D3_9CAUD</name>
<sequence>MNFNLSSFANAMAAAVPTIAAVGADTGVIHSFVAGVIASTEQAYAAAGAGAHKKAAVLAAAETFVTSIGHEWSTVAPHVESFIEVAVGAYNLAATLVPGLPAVPTGTATGFVNAVENEVKAVAAVAAPLVTAFENTFGGAKPAPVVTQPVSVPAAAAQPLPAAAAPLAGGL</sequence>
<dbReference type="RefSeq" id="YP_001294863.1">
    <property type="nucleotide sequence ID" value="NC_009604.1"/>
</dbReference>
<evidence type="ECO:0000313" key="1">
    <source>
        <dbReference type="EMBL" id="ABR10560.1"/>
    </source>
</evidence>
<keyword evidence="2" id="KW-1185">Reference proteome</keyword>
<dbReference type="EMBL" id="EF602154">
    <property type="protein sequence ID" value="ABR10560.1"/>
    <property type="molecule type" value="Genomic_DNA"/>
</dbReference>
<dbReference type="KEGG" id="vg:5291043"/>
<organism evidence="1 2">
    <name type="scientific">Burkholderia phage BcepNY3</name>
    <dbReference type="NCBI Taxonomy" id="2881397"/>
    <lineage>
        <taxon>Viruses</taxon>
        <taxon>Duplodnaviria</taxon>
        <taxon>Heunggongvirae</taxon>
        <taxon>Uroviricota</taxon>
        <taxon>Caudoviricetes</taxon>
        <taxon>Naesvirus</taxon>
        <taxon>Naesvirus bcepNY3</taxon>
    </lineage>
</organism>
<proteinExistence type="predicted"/>
<evidence type="ECO:0000313" key="2">
    <source>
        <dbReference type="Proteomes" id="UP000001998"/>
    </source>
</evidence>
<reference evidence="1 2" key="1">
    <citation type="submission" date="2007-05" db="EMBL/GenBank/DDBJ databases">
        <title>Complete genomic sequence of phage BcepNY3, a new member of the Burkholderia phage Bcep781 family.</title>
        <authorList>
            <person name="Summer E.J."/>
            <person name="Orchard R.C."/>
            <person name="Attenhofer K."/>
            <person name="Coffey A."/>
            <person name="Gill J.J."/>
            <person name="Gonzalez C.F."/>
            <person name="Young R."/>
        </authorList>
    </citation>
    <scope>NUCLEOTIDE SEQUENCE [LARGE SCALE GENOMIC DNA]</scope>
</reference>
<dbReference type="Proteomes" id="UP000001998">
    <property type="component" value="Segment"/>
</dbReference>
<protein>
    <submittedName>
        <fullName evidence="1">BcepNY3gp25</fullName>
    </submittedName>
</protein>
<accession>A6N3D3</accession>